<dbReference type="Gene3D" id="3.20.80.10">
    <property type="entry name" value="Regulatory factor, effector binding domain"/>
    <property type="match status" value="1"/>
</dbReference>
<dbReference type="Proteomes" id="UP001589836">
    <property type="component" value="Unassembled WGS sequence"/>
</dbReference>
<feature type="domain" description="AraC effector-binding" evidence="1">
    <location>
        <begin position="1"/>
        <end position="157"/>
    </location>
</feature>
<dbReference type="PANTHER" id="PTHR36444">
    <property type="entry name" value="TRANSCRIPTIONAL REGULATOR PROTEIN YOBU-RELATED"/>
    <property type="match status" value="1"/>
</dbReference>
<accession>A0ABV6LQC6</accession>
<gene>
    <name evidence="2" type="ORF">ACFFGV_12810</name>
</gene>
<comment type="caution">
    <text evidence="2">The sequence shown here is derived from an EMBL/GenBank/DDBJ whole genome shotgun (WGS) entry which is preliminary data.</text>
</comment>
<sequence length="161" mass="19303">MEPTITNIPSKLLVGMKKDMTFRNDKTSELWRSFMARRQEIEHRVNEYYFNVQVYEHKLDWNRVSLDTPIQKWAAVEVEGIRLPEGMDALELQGGWYAVFVHRGPASTFMNTLRFIFETWLPASRYELDHREHFEKLQENYHPQDEKAVEEVWIPIKKISM</sequence>
<dbReference type="SUPFAM" id="SSF55136">
    <property type="entry name" value="Probable bacterial effector-binding domain"/>
    <property type="match status" value="1"/>
</dbReference>
<dbReference type="InterPro" id="IPR053182">
    <property type="entry name" value="YobU-like_regulator"/>
</dbReference>
<organism evidence="2 3">
    <name type="scientific">Pontibacillus salicampi</name>
    <dbReference type="NCBI Taxonomy" id="1449801"/>
    <lineage>
        <taxon>Bacteria</taxon>
        <taxon>Bacillati</taxon>
        <taxon>Bacillota</taxon>
        <taxon>Bacilli</taxon>
        <taxon>Bacillales</taxon>
        <taxon>Bacillaceae</taxon>
        <taxon>Pontibacillus</taxon>
    </lineage>
</organism>
<dbReference type="SMART" id="SM00871">
    <property type="entry name" value="AraC_E_bind"/>
    <property type="match status" value="1"/>
</dbReference>
<name>A0ABV6LQC6_9BACI</name>
<evidence type="ECO:0000313" key="2">
    <source>
        <dbReference type="EMBL" id="MFC0524448.1"/>
    </source>
</evidence>
<dbReference type="EMBL" id="JBHLTP010000011">
    <property type="protein sequence ID" value="MFC0524448.1"/>
    <property type="molecule type" value="Genomic_DNA"/>
</dbReference>
<proteinExistence type="predicted"/>
<dbReference type="InterPro" id="IPR011256">
    <property type="entry name" value="Reg_factor_effector_dom_sf"/>
</dbReference>
<evidence type="ECO:0000313" key="3">
    <source>
        <dbReference type="Proteomes" id="UP001589836"/>
    </source>
</evidence>
<dbReference type="Pfam" id="PF06445">
    <property type="entry name" value="GyrI-like"/>
    <property type="match status" value="1"/>
</dbReference>
<evidence type="ECO:0000259" key="1">
    <source>
        <dbReference type="SMART" id="SM00871"/>
    </source>
</evidence>
<reference evidence="2 3" key="1">
    <citation type="submission" date="2024-09" db="EMBL/GenBank/DDBJ databases">
        <authorList>
            <person name="Sun Q."/>
            <person name="Mori K."/>
        </authorList>
    </citation>
    <scope>NUCLEOTIDE SEQUENCE [LARGE SCALE GENOMIC DNA]</scope>
    <source>
        <strain evidence="2 3">NCAIM B.02529</strain>
    </source>
</reference>
<dbReference type="InterPro" id="IPR029442">
    <property type="entry name" value="GyrI-like"/>
</dbReference>
<dbReference type="RefSeq" id="WP_377348435.1">
    <property type="nucleotide sequence ID" value="NZ_JBHLTP010000011.1"/>
</dbReference>
<dbReference type="InterPro" id="IPR010499">
    <property type="entry name" value="AraC_E-bd"/>
</dbReference>
<keyword evidence="3" id="KW-1185">Reference proteome</keyword>
<protein>
    <submittedName>
        <fullName evidence="2">GyrI-like domain-containing protein</fullName>
    </submittedName>
</protein>
<dbReference type="PANTHER" id="PTHR36444:SF2">
    <property type="entry name" value="TRANSCRIPTIONAL REGULATOR PROTEIN YOBU-RELATED"/>
    <property type="match status" value="1"/>
</dbReference>